<dbReference type="GO" id="GO:0003700">
    <property type="term" value="F:DNA-binding transcription factor activity"/>
    <property type="evidence" value="ECO:0007669"/>
    <property type="project" value="TreeGrafter"/>
</dbReference>
<dbReference type="GO" id="GO:0005829">
    <property type="term" value="C:cytosol"/>
    <property type="evidence" value="ECO:0007669"/>
    <property type="project" value="TreeGrafter"/>
</dbReference>
<dbReference type="EMBL" id="CP047652">
    <property type="protein sequence ID" value="QHI94990.1"/>
    <property type="molecule type" value="Genomic_DNA"/>
</dbReference>
<dbReference type="InterPro" id="IPR010982">
    <property type="entry name" value="Lambda_DNA-bd_dom_sf"/>
</dbReference>
<dbReference type="SMART" id="SM00530">
    <property type="entry name" value="HTH_XRE"/>
    <property type="match status" value="1"/>
</dbReference>
<dbReference type="PANTHER" id="PTHR46797">
    <property type="entry name" value="HTH-TYPE TRANSCRIPTIONAL REGULATOR"/>
    <property type="match status" value="1"/>
</dbReference>
<sequence length="156" mass="17651">MSAPTSIDTHVGNRIRLIRILRGLTQGNLADALGITFQQIQKYERGANRVGASRLYEMSNVLDVPIGFFFDDLREPSVSLSMHEEQQPLRPTAKSKLLKKSEVVDEAKLFTSAETLELVRAYYRIENVSARRQVLALLQSLAVPITEERDHSRLKT</sequence>
<dbReference type="InterPro" id="IPR001387">
    <property type="entry name" value="Cro/C1-type_HTH"/>
</dbReference>
<evidence type="ECO:0000313" key="4">
    <source>
        <dbReference type="Proteomes" id="UP000463975"/>
    </source>
</evidence>
<dbReference type="Gene3D" id="1.10.260.40">
    <property type="entry name" value="lambda repressor-like DNA-binding domains"/>
    <property type="match status" value="1"/>
</dbReference>
<evidence type="ECO:0000256" key="1">
    <source>
        <dbReference type="ARBA" id="ARBA00023125"/>
    </source>
</evidence>
<dbReference type="CDD" id="cd00093">
    <property type="entry name" value="HTH_XRE"/>
    <property type="match status" value="1"/>
</dbReference>
<dbReference type="Pfam" id="PF01381">
    <property type="entry name" value="HTH_3"/>
    <property type="match status" value="1"/>
</dbReference>
<dbReference type="PANTHER" id="PTHR46797:SF1">
    <property type="entry name" value="METHYLPHOSPHONATE SYNTHASE"/>
    <property type="match status" value="1"/>
</dbReference>
<organism evidence="3 4">
    <name type="scientific">Aristophania vespae</name>
    <dbReference type="NCBI Taxonomy" id="2697033"/>
    <lineage>
        <taxon>Bacteria</taxon>
        <taxon>Pseudomonadati</taxon>
        <taxon>Pseudomonadota</taxon>
        <taxon>Alphaproteobacteria</taxon>
        <taxon>Acetobacterales</taxon>
        <taxon>Acetobacteraceae</taxon>
        <taxon>Aristophania</taxon>
    </lineage>
</organism>
<dbReference type="SUPFAM" id="SSF47413">
    <property type="entry name" value="lambda repressor-like DNA-binding domains"/>
    <property type="match status" value="1"/>
</dbReference>
<evidence type="ECO:0000313" key="3">
    <source>
        <dbReference type="EMBL" id="QHI94990.1"/>
    </source>
</evidence>
<accession>A0A6P1NEL5</accession>
<protein>
    <submittedName>
        <fullName evidence="3">Helix-turn-helix domain-containing protein</fullName>
    </submittedName>
</protein>
<keyword evidence="1" id="KW-0238">DNA-binding</keyword>
<dbReference type="GO" id="GO:0003677">
    <property type="term" value="F:DNA binding"/>
    <property type="evidence" value="ECO:0007669"/>
    <property type="project" value="UniProtKB-KW"/>
</dbReference>
<reference evidence="3 4" key="1">
    <citation type="submission" date="2020-01" db="EMBL/GenBank/DDBJ databases">
        <title>Genome sequencing of strain KACC 21507.</title>
        <authorList>
            <person name="Heo J."/>
            <person name="Kim S.-J."/>
            <person name="Kim J.-S."/>
            <person name="Hong S.-B."/>
            <person name="Kwon S.-W."/>
        </authorList>
    </citation>
    <scope>NUCLEOTIDE SEQUENCE [LARGE SCALE GENOMIC DNA]</scope>
    <source>
        <strain evidence="3 4">KACC 21507</strain>
    </source>
</reference>
<keyword evidence="4" id="KW-1185">Reference proteome</keyword>
<dbReference type="KEGG" id="bomb:GT348_00420"/>
<dbReference type="RefSeq" id="WP_160618068.1">
    <property type="nucleotide sequence ID" value="NZ_CP047652.1"/>
</dbReference>
<dbReference type="PROSITE" id="PS50943">
    <property type="entry name" value="HTH_CROC1"/>
    <property type="match status" value="1"/>
</dbReference>
<name>A0A6P1NEL5_9PROT</name>
<dbReference type="AlphaFoldDB" id="A0A6P1NEL5"/>
<dbReference type="Proteomes" id="UP000463975">
    <property type="component" value="Chromosome"/>
</dbReference>
<dbReference type="InterPro" id="IPR050807">
    <property type="entry name" value="TransReg_Diox_bact_type"/>
</dbReference>
<gene>
    <name evidence="3" type="ORF">GT348_00420</name>
</gene>
<feature type="domain" description="HTH cro/C1-type" evidence="2">
    <location>
        <begin position="15"/>
        <end position="69"/>
    </location>
</feature>
<evidence type="ECO:0000259" key="2">
    <source>
        <dbReference type="PROSITE" id="PS50943"/>
    </source>
</evidence>
<proteinExistence type="predicted"/>